<accession>A0A0G4F2Y7</accession>
<dbReference type="EMBL" id="CDMZ01000077">
    <property type="protein sequence ID" value="CEM06084.1"/>
    <property type="molecule type" value="Genomic_DNA"/>
</dbReference>
<evidence type="ECO:0000313" key="1">
    <source>
        <dbReference type="EMBL" id="CEM06084.1"/>
    </source>
</evidence>
<gene>
    <name evidence="1" type="ORF">Cvel_2660</name>
</gene>
<dbReference type="VEuPathDB" id="CryptoDB:Cvel_2660"/>
<organism evidence="1">
    <name type="scientific">Chromera velia CCMP2878</name>
    <dbReference type="NCBI Taxonomy" id="1169474"/>
    <lineage>
        <taxon>Eukaryota</taxon>
        <taxon>Sar</taxon>
        <taxon>Alveolata</taxon>
        <taxon>Colpodellida</taxon>
        <taxon>Chromeraceae</taxon>
        <taxon>Chromera</taxon>
    </lineage>
</organism>
<reference evidence="1" key="1">
    <citation type="submission" date="2014-11" db="EMBL/GenBank/DDBJ databases">
        <authorList>
            <person name="Otto D Thomas"/>
            <person name="Naeem Raeece"/>
        </authorList>
    </citation>
    <scope>NUCLEOTIDE SEQUENCE</scope>
</reference>
<dbReference type="AlphaFoldDB" id="A0A0G4F2Y7"/>
<name>A0A0G4F2Y7_9ALVE</name>
<protein>
    <submittedName>
        <fullName evidence="1">Uncharacterized protein</fullName>
    </submittedName>
</protein>
<proteinExistence type="predicted"/>
<sequence length="407" mass="42618">MAAAPTSSSSSASSSTSAWGALRTLARGPVVFLTEHALPDPATSQTLLQGAEGASLCSKPRTMAPLGADEWIVGGRWAYRFWLVGGQYQAVTINASSLAEGSLGAPSLGPSFTTEFAPILGPREWPSTDGSVAIWDFGLLPLDPAASAWELPDFESMNLDFGNEGGVDVIPGTSIALCEADEGSAVAVLDLKTGARLTSLAPKMAPSRGGDSARVELGRGPDGFPSLSLPQHSNVIMFNSGVVLNGTTFLEIPDSSKLEALPRPLPLSVLVAQVAWLKSEFEGDRMALFRLGRLEKRITEAQDAATEAASAAPAARPMALVCARIAHLQAEELSGVRWAPGRTHALLGDLVLRLREGHGDEPEEVEVIAAVDLPKGCYEPLTRGNRIGWAAPNVLLCTRGAAVVPGL</sequence>